<organism evidence="2 3">
    <name type="scientific">Pseudoalteromonas denitrificans DSM 6059</name>
    <dbReference type="NCBI Taxonomy" id="1123010"/>
    <lineage>
        <taxon>Bacteria</taxon>
        <taxon>Pseudomonadati</taxon>
        <taxon>Pseudomonadota</taxon>
        <taxon>Gammaproteobacteria</taxon>
        <taxon>Alteromonadales</taxon>
        <taxon>Pseudoalteromonadaceae</taxon>
        <taxon>Pseudoalteromonas</taxon>
    </lineage>
</organism>
<dbReference type="PROSITE" id="PS51257">
    <property type="entry name" value="PROKAR_LIPOPROTEIN"/>
    <property type="match status" value="1"/>
</dbReference>
<keyword evidence="3" id="KW-1185">Reference proteome</keyword>
<dbReference type="Proteomes" id="UP000198862">
    <property type="component" value="Unassembled WGS sequence"/>
</dbReference>
<dbReference type="RefSeq" id="WP_091988315.1">
    <property type="nucleotide sequence ID" value="NZ_FOLO01000040.1"/>
</dbReference>
<gene>
    <name evidence="2" type="ORF">SAMN02745724_03819</name>
</gene>
<protein>
    <recommendedName>
        <fullName evidence="4">Lipoprotein</fullName>
    </recommendedName>
</protein>
<dbReference type="AlphaFoldDB" id="A0A1I1QBV3"/>
<keyword evidence="1" id="KW-0732">Signal</keyword>
<feature type="chain" id="PRO_5011721563" description="Lipoprotein" evidence="1">
    <location>
        <begin position="21"/>
        <end position="290"/>
    </location>
</feature>
<reference evidence="2 3" key="1">
    <citation type="submission" date="2016-10" db="EMBL/GenBank/DDBJ databases">
        <authorList>
            <person name="de Groot N.N."/>
        </authorList>
    </citation>
    <scope>NUCLEOTIDE SEQUENCE [LARGE SCALE GENOMIC DNA]</scope>
    <source>
        <strain evidence="2 3">DSM 6059</strain>
    </source>
</reference>
<proteinExistence type="predicted"/>
<evidence type="ECO:0000256" key="1">
    <source>
        <dbReference type="SAM" id="SignalP"/>
    </source>
</evidence>
<sequence>MNFKNVLTMSLSAALLTACASTPPSNEPLEMSGWKFANDSSIAYRLAKMSGIKEVYDSEQIKDSTVSSGFGSAVFGSSLAAGGSLFGSALNGLTAGLFTPDADSSIFKYIHLSNATTEKQATDAIFNSTLRIFSQIHNAAEKDVAIRMFNKGRSWAFTLPYENIGCKPVIHSFLEKIRNSELKQEVHDAAKLQGCKMTFGGPNVEGLVNESHLNFLDKQKTLSSVRMHLFYMNQEVLYNKIDNEDVFVYAPPSKYLVWYGSGKIIDIKMQPYPYIKGKDTDYYFVKTNAD</sequence>
<evidence type="ECO:0000313" key="2">
    <source>
        <dbReference type="EMBL" id="SFD19525.1"/>
    </source>
</evidence>
<name>A0A1I1QBV3_9GAMM</name>
<feature type="signal peptide" evidence="1">
    <location>
        <begin position="1"/>
        <end position="20"/>
    </location>
</feature>
<accession>A0A1I1QBV3</accession>
<evidence type="ECO:0000313" key="3">
    <source>
        <dbReference type="Proteomes" id="UP000198862"/>
    </source>
</evidence>
<dbReference type="EMBL" id="FOLO01000040">
    <property type="protein sequence ID" value="SFD19525.1"/>
    <property type="molecule type" value="Genomic_DNA"/>
</dbReference>
<evidence type="ECO:0008006" key="4">
    <source>
        <dbReference type="Google" id="ProtNLM"/>
    </source>
</evidence>